<dbReference type="EMBL" id="FZQP02006711">
    <property type="protein sequence ID" value="VVD03359.1"/>
    <property type="molecule type" value="Genomic_DNA"/>
</dbReference>
<dbReference type="AlphaFoldDB" id="A0A5E4R0A4"/>
<gene>
    <name evidence="1" type="ORF">LSINAPIS_LOCUS13371</name>
</gene>
<protein>
    <submittedName>
        <fullName evidence="1">Uncharacterized protein</fullName>
    </submittedName>
</protein>
<sequence length="225" mass="26613">MRVTTLLRRWLRIRYVNSTKSTQGAQLPDEVIFYLTPKLPMRPGPTQLGLIRSFGKDTREQYERLQRSVKMLLMQFILAMKRTDRRFENTSNKREAEWKHESLLRVFETHNEESYRKLVELRNLMVNYDLVDVGLIEEYQEIEESVVVREEKNKDQSLSVSFGKETDIDNYIEVASLKSNTEKVVETCYVNVKTESFSIEEIDSKNNQTKCRNDTTTIIEKLKKD</sequence>
<name>A0A5E4R0A4_9NEOP</name>
<evidence type="ECO:0000313" key="2">
    <source>
        <dbReference type="Proteomes" id="UP000324832"/>
    </source>
</evidence>
<accession>A0A5E4R0A4</accession>
<organism evidence="1 2">
    <name type="scientific">Leptidea sinapis</name>
    <dbReference type="NCBI Taxonomy" id="189913"/>
    <lineage>
        <taxon>Eukaryota</taxon>
        <taxon>Metazoa</taxon>
        <taxon>Ecdysozoa</taxon>
        <taxon>Arthropoda</taxon>
        <taxon>Hexapoda</taxon>
        <taxon>Insecta</taxon>
        <taxon>Pterygota</taxon>
        <taxon>Neoptera</taxon>
        <taxon>Endopterygota</taxon>
        <taxon>Lepidoptera</taxon>
        <taxon>Glossata</taxon>
        <taxon>Ditrysia</taxon>
        <taxon>Papilionoidea</taxon>
        <taxon>Pieridae</taxon>
        <taxon>Dismorphiinae</taxon>
        <taxon>Leptidea</taxon>
    </lineage>
</organism>
<keyword evidence="2" id="KW-1185">Reference proteome</keyword>
<reference evidence="1 2" key="1">
    <citation type="submission" date="2017-07" db="EMBL/GenBank/DDBJ databases">
        <authorList>
            <person name="Talla V."/>
            <person name="Backstrom N."/>
        </authorList>
    </citation>
    <scope>NUCLEOTIDE SEQUENCE [LARGE SCALE GENOMIC DNA]</scope>
</reference>
<dbReference type="Proteomes" id="UP000324832">
    <property type="component" value="Unassembled WGS sequence"/>
</dbReference>
<proteinExistence type="predicted"/>
<evidence type="ECO:0000313" key="1">
    <source>
        <dbReference type="EMBL" id="VVD03359.1"/>
    </source>
</evidence>